<protein>
    <recommendedName>
        <fullName evidence="5">ZMYM2-like/QRICH1 C-terminal domain-containing protein</fullName>
    </recommendedName>
</protein>
<dbReference type="AlphaFoldDB" id="A0A8B6H7G1"/>
<sequence>MSEETPYFALDWSPLEGLEDVTMDEDLQDTLLQLDALGIPLQPQESNIEHEITTVAEIHPPPQAPNSPNEPQQSIETSENLPISVNNDIANDQVPPNQNEAAGAVSKQFDPNSIQMDDEDIQMFIMSNENKNTCKKTMYDIKLVQKFFKMKKEVREIQNIPENELDSLLANFLITVRKQDGTEYEPSSLKGMMSSVDRKLRRHKYGHSISGDNNDFQLTKDTLKTKMKVLKKQGKGNKPNRAQPLTDMEINSLYEKNLLGDSTPEAMLNTLWLNNSVHFGLRGVTEHYELRWGDITLDTASDGMRYLQLNERQTKTRTGENVDDIRDVSPKIYECEGERNPVALYEKFASKRPSGMSNEMDPFYIAKRTIPLTGAENDLWFMRQRLGSKSLASVMKVMKEKGNLDNNKRLTNHSARKYLVQKLKDNNVQDTDIMQISGHKNVQSIRNYSSLNEEKHKEISNVLSNTTGEPPQPLVPVASNLPLTSRTTVSDDFSVGSDNSTICSQTNTSNRIDSMFYGAKLQIQTMNVYMCDRH</sequence>
<dbReference type="OrthoDB" id="6150808at2759"/>
<evidence type="ECO:0000256" key="4">
    <source>
        <dbReference type="ARBA" id="ARBA00023172"/>
    </source>
</evidence>
<dbReference type="InterPro" id="IPR013762">
    <property type="entry name" value="Integrase-like_cat_sf"/>
</dbReference>
<organism evidence="6 7">
    <name type="scientific">Mytilus galloprovincialis</name>
    <name type="common">Mediterranean mussel</name>
    <dbReference type="NCBI Taxonomy" id="29158"/>
    <lineage>
        <taxon>Eukaryota</taxon>
        <taxon>Metazoa</taxon>
        <taxon>Spiralia</taxon>
        <taxon>Lophotrochozoa</taxon>
        <taxon>Mollusca</taxon>
        <taxon>Bivalvia</taxon>
        <taxon>Autobranchia</taxon>
        <taxon>Pteriomorphia</taxon>
        <taxon>Mytilida</taxon>
        <taxon>Mytiloidea</taxon>
        <taxon>Mytilidae</taxon>
        <taxon>Mytilinae</taxon>
        <taxon>Mytilus</taxon>
    </lineage>
</organism>
<evidence type="ECO:0000259" key="5">
    <source>
        <dbReference type="Pfam" id="PF12012"/>
    </source>
</evidence>
<accession>A0A8B6H7G1</accession>
<evidence type="ECO:0000256" key="3">
    <source>
        <dbReference type="ARBA" id="ARBA00022843"/>
    </source>
</evidence>
<comment type="caution">
    <text evidence="6">The sequence shown here is derived from an EMBL/GenBank/DDBJ whole genome shotgun (WGS) entry which is preliminary data.</text>
</comment>
<dbReference type="SUPFAM" id="SSF56349">
    <property type="entry name" value="DNA breaking-rejoining enzymes"/>
    <property type="match status" value="1"/>
</dbReference>
<dbReference type="GO" id="GO:0006310">
    <property type="term" value="P:DNA recombination"/>
    <property type="evidence" value="ECO:0007669"/>
    <property type="project" value="UniProtKB-KW"/>
</dbReference>
<dbReference type="InterPro" id="IPR042838">
    <property type="entry name" value="KIAA1958"/>
</dbReference>
<gene>
    <name evidence="6" type="ORF">MGAL_10B093755</name>
</gene>
<evidence type="ECO:0000313" key="7">
    <source>
        <dbReference type="Proteomes" id="UP000596742"/>
    </source>
</evidence>
<reference evidence="6" key="1">
    <citation type="submission" date="2018-11" db="EMBL/GenBank/DDBJ databases">
        <authorList>
            <person name="Alioto T."/>
            <person name="Alioto T."/>
        </authorList>
    </citation>
    <scope>NUCLEOTIDE SEQUENCE</scope>
</reference>
<keyword evidence="7" id="KW-1185">Reference proteome</keyword>
<evidence type="ECO:0000313" key="6">
    <source>
        <dbReference type="EMBL" id="VDI75689.1"/>
    </source>
</evidence>
<evidence type="ECO:0000256" key="2">
    <source>
        <dbReference type="ARBA" id="ARBA00022553"/>
    </source>
</evidence>
<name>A0A8B6H7G1_MYTGA</name>
<dbReference type="Proteomes" id="UP000596742">
    <property type="component" value="Unassembled WGS sequence"/>
</dbReference>
<dbReference type="Gene3D" id="1.10.443.10">
    <property type="entry name" value="Intergrase catalytic core"/>
    <property type="match status" value="1"/>
</dbReference>
<keyword evidence="4" id="KW-0233">DNA recombination</keyword>
<keyword evidence="1" id="KW-1017">Isopeptide bond</keyword>
<keyword evidence="2" id="KW-0597">Phosphoprotein</keyword>
<dbReference type="EMBL" id="UYJE01009687">
    <property type="protein sequence ID" value="VDI75689.1"/>
    <property type="molecule type" value="Genomic_DNA"/>
</dbReference>
<proteinExistence type="predicted"/>
<keyword evidence="3" id="KW-0832">Ubl conjugation</keyword>
<dbReference type="GO" id="GO:0003677">
    <property type="term" value="F:DNA binding"/>
    <property type="evidence" value="ECO:0007669"/>
    <property type="project" value="InterPro"/>
</dbReference>
<dbReference type="Pfam" id="PF12012">
    <property type="entry name" value="DUF3504"/>
    <property type="match status" value="1"/>
</dbReference>
<dbReference type="GO" id="GO:0015074">
    <property type="term" value="P:DNA integration"/>
    <property type="evidence" value="ECO:0007669"/>
    <property type="project" value="InterPro"/>
</dbReference>
<dbReference type="PANTHER" id="PTHR46963:SF4">
    <property type="entry name" value="HYPOTHETICAL PROTEIN MGC115716"/>
    <property type="match status" value="1"/>
</dbReference>
<dbReference type="InterPro" id="IPR011010">
    <property type="entry name" value="DNA_brk_join_enz"/>
</dbReference>
<feature type="domain" description="ZMYM2-like/QRICH1 C-terminal" evidence="5">
    <location>
        <begin position="248"/>
        <end position="396"/>
    </location>
</feature>
<dbReference type="PANTHER" id="PTHR46963">
    <property type="entry name" value="SIMILAR TO RIKEN CDNA E130308A19"/>
    <property type="match status" value="1"/>
</dbReference>
<dbReference type="InterPro" id="IPR021893">
    <property type="entry name" value="ZMYM2-like_C"/>
</dbReference>
<evidence type="ECO:0000256" key="1">
    <source>
        <dbReference type="ARBA" id="ARBA00022499"/>
    </source>
</evidence>